<evidence type="ECO:0000256" key="2">
    <source>
        <dbReference type="ARBA" id="ARBA00004370"/>
    </source>
</evidence>
<dbReference type="InterPro" id="IPR005467">
    <property type="entry name" value="His_kinase_dom"/>
</dbReference>
<dbReference type="InterPro" id="IPR036097">
    <property type="entry name" value="HisK_dim/P_sf"/>
</dbReference>
<evidence type="ECO:0000256" key="7">
    <source>
        <dbReference type="ARBA" id="ARBA00023012"/>
    </source>
</evidence>
<dbReference type="FunFam" id="1.10.287.130:FF:000001">
    <property type="entry name" value="Two-component sensor histidine kinase"/>
    <property type="match status" value="1"/>
</dbReference>
<dbReference type="Pfam" id="PF02518">
    <property type="entry name" value="HATPase_c"/>
    <property type="match status" value="1"/>
</dbReference>
<keyword evidence="11" id="KW-0067">ATP-binding</keyword>
<feature type="domain" description="Histidine kinase" evidence="10">
    <location>
        <begin position="204"/>
        <end position="420"/>
    </location>
</feature>
<dbReference type="Gene3D" id="3.30.565.10">
    <property type="entry name" value="Histidine kinase-like ATPase, C-terminal domain"/>
    <property type="match status" value="1"/>
</dbReference>
<dbReference type="InterPro" id="IPR004358">
    <property type="entry name" value="Sig_transdc_His_kin-like_C"/>
</dbReference>
<reference evidence="11" key="1">
    <citation type="submission" date="2022-06" db="EMBL/GenBank/DDBJ databases">
        <title>Isolation of gut microbiota from human fecal samples.</title>
        <authorList>
            <person name="Pamer E.G."/>
            <person name="Barat B."/>
            <person name="Waligurski E."/>
            <person name="Medina S."/>
            <person name="Paddock L."/>
            <person name="Mostad J."/>
        </authorList>
    </citation>
    <scope>NUCLEOTIDE SEQUENCE</scope>
    <source>
        <strain evidence="11">DFI.9.91</strain>
    </source>
</reference>
<protein>
    <recommendedName>
        <fullName evidence="3">histidine kinase</fullName>
        <ecNumber evidence="3">2.7.13.3</ecNumber>
    </recommendedName>
</protein>
<dbReference type="RefSeq" id="WP_256303067.1">
    <property type="nucleotide sequence ID" value="NZ_JANFYS010000002.1"/>
</dbReference>
<dbReference type="FunFam" id="3.30.565.10:FF:000006">
    <property type="entry name" value="Sensor histidine kinase WalK"/>
    <property type="match status" value="1"/>
</dbReference>
<dbReference type="Pfam" id="PF00512">
    <property type="entry name" value="HisKA"/>
    <property type="match status" value="1"/>
</dbReference>
<proteinExistence type="predicted"/>
<keyword evidence="9" id="KW-1133">Transmembrane helix</keyword>
<comment type="caution">
    <text evidence="11">The sequence shown here is derived from an EMBL/GenBank/DDBJ whole genome shotgun (WGS) entry which is preliminary data.</text>
</comment>
<evidence type="ECO:0000256" key="8">
    <source>
        <dbReference type="ARBA" id="ARBA00023136"/>
    </source>
</evidence>
<feature type="transmembrane region" description="Helical" evidence="9">
    <location>
        <begin position="146"/>
        <end position="169"/>
    </location>
</feature>
<dbReference type="GO" id="GO:0000155">
    <property type="term" value="F:phosphorelay sensor kinase activity"/>
    <property type="evidence" value="ECO:0007669"/>
    <property type="project" value="InterPro"/>
</dbReference>
<evidence type="ECO:0000313" key="11">
    <source>
        <dbReference type="EMBL" id="MCQ4769241.1"/>
    </source>
</evidence>
<dbReference type="GO" id="GO:0016020">
    <property type="term" value="C:membrane"/>
    <property type="evidence" value="ECO:0007669"/>
    <property type="project" value="UniProtKB-SubCell"/>
</dbReference>
<name>A0AAW5JGT4_9FIRM</name>
<keyword evidence="6" id="KW-0418">Kinase</keyword>
<dbReference type="Gene3D" id="1.10.287.130">
    <property type="match status" value="1"/>
</dbReference>
<keyword evidence="5" id="KW-0808">Transferase</keyword>
<dbReference type="SMART" id="SM00387">
    <property type="entry name" value="HATPase_c"/>
    <property type="match status" value="1"/>
</dbReference>
<dbReference type="PANTHER" id="PTHR43711">
    <property type="entry name" value="TWO-COMPONENT HISTIDINE KINASE"/>
    <property type="match status" value="1"/>
</dbReference>
<dbReference type="InterPro" id="IPR003594">
    <property type="entry name" value="HATPase_dom"/>
</dbReference>
<keyword evidence="4" id="KW-0597">Phosphoprotein</keyword>
<evidence type="ECO:0000256" key="4">
    <source>
        <dbReference type="ARBA" id="ARBA00022553"/>
    </source>
</evidence>
<dbReference type="PROSITE" id="PS50109">
    <property type="entry name" value="HIS_KIN"/>
    <property type="match status" value="1"/>
</dbReference>
<organism evidence="11 12">
    <name type="scientific">Intestinimonas massiliensis</name>
    <name type="common">ex Afouda et al. 2020</name>
    <dbReference type="NCBI Taxonomy" id="1673721"/>
    <lineage>
        <taxon>Bacteria</taxon>
        <taxon>Bacillati</taxon>
        <taxon>Bacillota</taxon>
        <taxon>Clostridia</taxon>
        <taxon>Eubacteriales</taxon>
        <taxon>Intestinimonas</taxon>
    </lineage>
</organism>
<dbReference type="CDD" id="cd00082">
    <property type="entry name" value="HisKA"/>
    <property type="match status" value="1"/>
</dbReference>
<dbReference type="InterPro" id="IPR003661">
    <property type="entry name" value="HisK_dim/P_dom"/>
</dbReference>
<dbReference type="AlphaFoldDB" id="A0AAW5JGT4"/>
<dbReference type="GO" id="GO:0005524">
    <property type="term" value="F:ATP binding"/>
    <property type="evidence" value="ECO:0007669"/>
    <property type="project" value="UniProtKB-KW"/>
</dbReference>
<dbReference type="InterPro" id="IPR050736">
    <property type="entry name" value="Sensor_HK_Regulatory"/>
</dbReference>
<dbReference type="EC" id="2.7.13.3" evidence="3"/>
<gene>
    <name evidence="11" type="ORF">NE579_02015</name>
</gene>
<keyword evidence="11" id="KW-0547">Nucleotide-binding</keyword>
<evidence type="ECO:0000259" key="10">
    <source>
        <dbReference type="PROSITE" id="PS50109"/>
    </source>
</evidence>
<evidence type="ECO:0000256" key="6">
    <source>
        <dbReference type="ARBA" id="ARBA00022777"/>
    </source>
</evidence>
<evidence type="ECO:0000256" key="3">
    <source>
        <dbReference type="ARBA" id="ARBA00012438"/>
    </source>
</evidence>
<keyword evidence="7" id="KW-0902">Two-component regulatory system</keyword>
<evidence type="ECO:0000256" key="9">
    <source>
        <dbReference type="SAM" id="Phobius"/>
    </source>
</evidence>
<dbReference type="PANTHER" id="PTHR43711:SF26">
    <property type="entry name" value="SENSOR HISTIDINE KINASE RCSC"/>
    <property type="match status" value="1"/>
</dbReference>
<keyword evidence="8 9" id="KW-0472">Membrane</keyword>
<dbReference type="InterPro" id="IPR036890">
    <property type="entry name" value="HATPase_C_sf"/>
</dbReference>
<dbReference type="PRINTS" id="PR00344">
    <property type="entry name" value="BCTRLSENSOR"/>
</dbReference>
<keyword evidence="9" id="KW-0812">Transmembrane</keyword>
<accession>A0AAW5JGT4</accession>
<evidence type="ECO:0000256" key="1">
    <source>
        <dbReference type="ARBA" id="ARBA00000085"/>
    </source>
</evidence>
<evidence type="ECO:0000313" key="12">
    <source>
        <dbReference type="Proteomes" id="UP001204562"/>
    </source>
</evidence>
<sequence length="420" mass="45483">MKKRLTTYIFLIAALGIALSSVFGVWVYRNRELTAARQTLVELLNLMDAQSYYTDAAAWSAQFAVAAPDKRLTIIAPDGSVLSDTWGEVTASHADRPEFQDALAKGSGEAIRPSDTTRTTMLYEARRFTDGNIGRVSMPISSVNALVLQGVAGFLAAAAVALVLTLLLARKLAISTAQPLELKQEELDQEGEKLQTVRSEFAANVSHELKTPLTSIKGFTDMLSSGMVKDPEDQKRFITMIGVEVDRLVELINDVLKLSELESVAMPQPDDRASVLAVAGEAREFLKPMAERAGVTVSLAGVETQVAMAPGRLRELLTNLMENGIKYNEPGGRVDVGVRQTDGRVFITVADTGIGIPKEAQERVFERFYRVDKGRARKTGGTGLGLAIVKHITQLYGGAVTLESEPGQGTTLTLEFPAVK</sequence>
<dbReference type="EMBL" id="JANFYS010000002">
    <property type="protein sequence ID" value="MCQ4769241.1"/>
    <property type="molecule type" value="Genomic_DNA"/>
</dbReference>
<comment type="catalytic activity">
    <reaction evidence="1">
        <text>ATP + protein L-histidine = ADP + protein N-phospho-L-histidine.</text>
        <dbReference type="EC" id="2.7.13.3"/>
    </reaction>
</comment>
<dbReference type="Proteomes" id="UP001204562">
    <property type="component" value="Unassembled WGS sequence"/>
</dbReference>
<dbReference type="SUPFAM" id="SSF55874">
    <property type="entry name" value="ATPase domain of HSP90 chaperone/DNA topoisomerase II/histidine kinase"/>
    <property type="match status" value="1"/>
</dbReference>
<comment type="subcellular location">
    <subcellularLocation>
        <location evidence="2">Membrane</location>
    </subcellularLocation>
</comment>
<dbReference type="SMART" id="SM00388">
    <property type="entry name" value="HisKA"/>
    <property type="match status" value="1"/>
</dbReference>
<evidence type="ECO:0000256" key="5">
    <source>
        <dbReference type="ARBA" id="ARBA00022679"/>
    </source>
</evidence>
<dbReference type="CDD" id="cd00075">
    <property type="entry name" value="HATPase"/>
    <property type="match status" value="1"/>
</dbReference>
<dbReference type="SUPFAM" id="SSF47384">
    <property type="entry name" value="Homodimeric domain of signal transducing histidine kinase"/>
    <property type="match status" value="1"/>
</dbReference>